<evidence type="ECO:0000313" key="3">
    <source>
        <dbReference type="Proteomes" id="UP000246740"/>
    </source>
</evidence>
<sequence>MLGIAVQTPAAPGRNQTSLCDNAHLLGSMWSGRLSSQKKICTDRQSQRAAQAVPSRDSTSKSSGEGERDGEVCVMLARVRPCAQTPYGVPFRPLLLSPRRRAPLYNTCVHFVRTIRRALGCSRARRWLLCIPQPVFASKSAVFASRSVGVHFRAHILPGVWTAPLTDVKASHRVVVEPERQTTRADTYLACCMSACRGRELGYSRPRALRTLVGLS</sequence>
<name>A0A317XJX0_9BASI</name>
<keyword evidence="3" id="KW-1185">Reference proteome</keyword>
<feature type="region of interest" description="Disordered" evidence="1">
    <location>
        <begin position="45"/>
        <end position="67"/>
    </location>
</feature>
<evidence type="ECO:0000256" key="1">
    <source>
        <dbReference type="SAM" id="MobiDB-lite"/>
    </source>
</evidence>
<dbReference type="InParanoid" id="A0A317XJX0"/>
<evidence type="ECO:0000313" key="2">
    <source>
        <dbReference type="EMBL" id="PWY98585.1"/>
    </source>
</evidence>
<gene>
    <name evidence="2" type="ORF">BCV70DRAFT_34073</name>
</gene>
<dbReference type="AlphaFoldDB" id="A0A317XJX0"/>
<dbReference type="Proteomes" id="UP000246740">
    <property type="component" value="Unassembled WGS sequence"/>
</dbReference>
<reference evidence="2 3" key="1">
    <citation type="journal article" date="2018" name="Mol. Biol. Evol.">
        <title>Broad Genomic Sampling Reveals a Smut Pathogenic Ancestry of the Fungal Clade Ustilaginomycotina.</title>
        <authorList>
            <person name="Kijpornyongpan T."/>
            <person name="Mondo S.J."/>
            <person name="Barry K."/>
            <person name="Sandor L."/>
            <person name="Lee J."/>
            <person name="Lipzen A."/>
            <person name="Pangilinan J."/>
            <person name="LaButti K."/>
            <person name="Hainaut M."/>
            <person name="Henrissat B."/>
            <person name="Grigoriev I.V."/>
            <person name="Spatafora J.W."/>
            <person name="Aime M.C."/>
        </authorList>
    </citation>
    <scope>NUCLEOTIDE SEQUENCE [LARGE SCALE GENOMIC DNA]</scope>
    <source>
        <strain evidence="2 3">MCA 3645</strain>
    </source>
</reference>
<protein>
    <submittedName>
        <fullName evidence="2">Uncharacterized protein</fullName>
    </submittedName>
</protein>
<dbReference type="EMBL" id="KZ819198">
    <property type="protein sequence ID" value="PWY98585.1"/>
    <property type="molecule type" value="Genomic_DNA"/>
</dbReference>
<organism evidence="2 3">
    <name type="scientific">Testicularia cyperi</name>
    <dbReference type="NCBI Taxonomy" id="1882483"/>
    <lineage>
        <taxon>Eukaryota</taxon>
        <taxon>Fungi</taxon>
        <taxon>Dikarya</taxon>
        <taxon>Basidiomycota</taxon>
        <taxon>Ustilaginomycotina</taxon>
        <taxon>Ustilaginomycetes</taxon>
        <taxon>Ustilaginales</taxon>
        <taxon>Anthracoideaceae</taxon>
        <taxon>Testicularia</taxon>
    </lineage>
</organism>
<accession>A0A317XJX0</accession>
<proteinExistence type="predicted"/>